<feature type="compositionally biased region" description="Basic and acidic residues" evidence="1">
    <location>
        <begin position="1"/>
        <end position="12"/>
    </location>
</feature>
<accession>A0A509EJ95</accession>
<protein>
    <submittedName>
        <fullName evidence="2">Uncharacterized protein</fullName>
    </submittedName>
</protein>
<gene>
    <name evidence="2" type="ORF">MET9862_05077</name>
</gene>
<dbReference type="AlphaFoldDB" id="A0A509EJ95"/>
<keyword evidence="3" id="KW-1185">Reference proteome</keyword>
<proteinExistence type="predicted"/>
<evidence type="ECO:0000313" key="3">
    <source>
        <dbReference type="Proteomes" id="UP000410984"/>
    </source>
</evidence>
<evidence type="ECO:0000313" key="2">
    <source>
        <dbReference type="EMBL" id="VUD74447.1"/>
    </source>
</evidence>
<sequence length="79" mass="8233">MREPGRGTERGADGQGWSLSATPVADGVRLELALPDLNGTPASAVLVLERGEARAFARALLAAAGDATERTFRTQPDEA</sequence>
<dbReference type="RefSeq" id="WP_142585748.1">
    <property type="nucleotide sequence ID" value="NZ_CABFPH010000125.1"/>
</dbReference>
<dbReference type="OrthoDB" id="8003189at2"/>
<organism evidence="2 3">
    <name type="scientific">Methylobacterium symbioticum</name>
    <dbReference type="NCBI Taxonomy" id="2584084"/>
    <lineage>
        <taxon>Bacteria</taxon>
        <taxon>Pseudomonadati</taxon>
        <taxon>Pseudomonadota</taxon>
        <taxon>Alphaproteobacteria</taxon>
        <taxon>Hyphomicrobiales</taxon>
        <taxon>Methylobacteriaceae</taxon>
        <taxon>Methylobacterium</taxon>
    </lineage>
</organism>
<dbReference type="Proteomes" id="UP000410984">
    <property type="component" value="Unassembled WGS sequence"/>
</dbReference>
<reference evidence="2 3" key="1">
    <citation type="submission" date="2019-06" db="EMBL/GenBank/DDBJ databases">
        <authorList>
            <person name="Rodrigo-Torres L."/>
            <person name="Arahal R. D."/>
            <person name="Lucena T."/>
        </authorList>
    </citation>
    <scope>NUCLEOTIDE SEQUENCE [LARGE SCALE GENOMIC DNA]</scope>
    <source>
        <strain evidence="2 3">SB0023/3</strain>
    </source>
</reference>
<name>A0A509EJ95_9HYPH</name>
<feature type="region of interest" description="Disordered" evidence="1">
    <location>
        <begin position="1"/>
        <end position="20"/>
    </location>
</feature>
<evidence type="ECO:0000256" key="1">
    <source>
        <dbReference type="SAM" id="MobiDB-lite"/>
    </source>
</evidence>
<dbReference type="EMBL" id="CABFPH010000125">
    <property type="protein sequence ID" value="VUD74447.1"/>
    <property type="molecule type" value="Genomic_DNA"/>
</dbReference>